<dbReference type="AlphaFoldDB" id="A0A941EUE6"/>
<feature type="compositionally biased region" description="Low complexity" evidence="1">
    <location>
        <begin position="84"/>
        <end position="115"/>
    </location>
</feature>
<evidence type="ECO:0000256" key="2">
    <source>
        <dbReference type="SAM" id="Phobius"/>
    </source>
</evidence>
<feature type="transmembrane region" description="Helical" evidence="2">
    <location>
        <begin position="26"/>
        <end position="46"/>
    </location>
</feature>
<gene>
    <name evidence="3" type="ORF">KDL01_31535</name>
</gene>
<feature type="compositionally biased region" description="Low complexity" evidence="1">
    <location>
        <begin position="122"/>
        <end position="135"/>
    </location>
</feature>
<keyword evidence="2" id="KW-0472">Membrane</keyword>
<comment type="caution">
    <text evidence="3">The sequence shown here is derived from an EMBL/GenBank/DDBJ whole genome shotgun (WGS) entry which is preliminary data.</text>
</comment>
<keyword evidence="4" id="KW-1185">Reference proteome</keyword>
<keyword evidence="2" id="KW-1133">Transmembrane helix</keyword>
<evidence type="ECO:0000256" key="1">
    <source>
        <dbReference type="SAM" id="MobiDB-lite"/>
    </source>
</evidence>
<feature type="compositionally biased region" description="Low complexity" evidence="1">
    <location>
        <begin position="50"/>
        <end position="76"/>
    </location>
</feature>
<feature type="region of interest" description="Disordered" evidence="1">
    <location>
        <begin position="1"/>
        <end position="27"/>
    </location>
</feature>
<organism evidence="3 4">
    <name type="scientific">Actinospica durhamensis</name>
    <dbReference type="NCBI Taxonomy" id="1508375"/>
    <lineage>
        <taxon>Bacteria</taxon>
        <taxon>Bacillati</taxon>
        <taxon>Actinomycetota</taxon>
        <taxon>Actinomycetes</taxon>
        <taxon>Catenulisporales</taxon>
        <taxon>Actinospicaceae</taxon>
        <taxon>Actinospica</taxon>
    </lineage>
</organism>
<dbReference type="EMBL" id="JAGSOG010000235">
    <property type="protein sequence ID" value="MBR7837850.1"/>
    <property type="molecule type" value="Genomic_DNA"/>
</dbReference>
<reference evidence="3" key="1">
    <citation type="submission" date="2021-04" db="EMBL/GenBank/DDBJ databases">
        <title>Genome based classification of Actinospica acidithermotolerans sp. nov., an actinobacterium isolated from an Indonesian hot spring.</title>
        <authorList>
            <person name="Kusuma A.B."/>
            <person name="Putra K.E."/>
            <person name="Nafisah S."/>
            <person name="Loh J."/>
            <person name="Nouioui I."/>
            <person name="Goodfellow M."/>
        </authorList>
    </citation>
    <scope>NUCLEOTIDE SEQUENCE</scope>
    <source>
        <strain evidence="3">CSCA 57</strain>
    </source>
</reference>
<proteinExistence type="predicted"/>
<accession>A0A941EUE6</accession>
<feature type="compositionally biased region" description="Basic and acidic residues" evidence="1">
    <location>
        <begin position="11"/>
        <end position="20"/>
    </location>
</feature>
<sequence length="135" mass="13268">MSPRTTPDVSGRAEQRDRGLRRVRTATGLITIASTAGAVVLAGAYAEAMPGKPAAGTGTQTTAHTATAEPASPEPTLSTQRSVAAAAPTRTESSTRATSSAPAPATSSAPVLKPSAQPPTTAPSTAQTQATSGGS</sequence>
<evidence type="ECO:0000313" key="4">
    <source>
        <dbReference type="Proteomes" id="UP000675781"/>
    </source>
</evidence>
<keyword evidence="2" id="KW-0812">Transmembrane</keyword>
<dbReference type="Proteomes" id="UP000675781">
    <property type="component" value="Unassembled WGS sequence"/>
</dbReference>
<name>A0A941EUE6_9ACTN</name>
<evidence type="ECO:0000313" key="3">
    <source>
        <dbReference type="EMBL" id="MBR7837850.1"/>
    </source>
</evidence>
<protein>
    <submittedName>
        <fullName evidence="3">Uncharacterized protein</fullName>
    </submittedName>
</protein>
<feature type="region of interest" description="Disordered" evidence="1">
    <location>
        <begin position="49"/>
        <end position="135"/>
    </location>
</feature>